<name>A0AAV4YFR8_CAEEX</name>
<gene>
    <name evidence="1" type="ORF">CEXT_740531</name>
</gene>
<dbReference type="Proteomes" id="UP001054945">
    <property type="component" value="Unassembled WGS sequence"/>
</dbReference>
<keyword evidence="2" id="KW-1185">Reference proteome</keyword>
<protein>
    <submittedName>
        <fullName evidence="1">Uncharacterized protein</fullName>
    </submittedName>
</protein>
<proteinExistence type="predicted"/>
<comment type="caution">
    <text evidence="1">The sequence shown here is derived from an EMBL/GenBank/DDBJ whole genome shotgun (WGS) entry which is preliminary data.</text>
</comment>
<evidence type="ECO:0000313" key="1">
    <source>
        <dbReference type="EMBL" id="GIZ05017.1"/>
    </source>
</evidence>
<reference evidence="1 2" key="1">
    <citation type="submission" date="2021-06" db="EMBL/GenBank/DDBJ databases">
        <title>Caerostris extrusa draft genome.</title>
        <authorList>
            <person name="Kono N."/>
            <person name="Arakawa K."/>
        </authorList>
    </citation>
    <scope>NUCLEOTIDE SEQUENCE [LARGE SCALE GENOMIC DNA]</scope>
</reference>
<organism evidence="1 2">
    <name type="scientific">Caerostris extrusa</name>
    <name type="common">Bark spider</name>
    <name type="synonym">Caerostris bankana</name>
    <dbReference type="NCBI Taxonomy" id="172846"/>
    <lineage>
        <taxon>Eukaryota</taxon>
        <taxon>Metazoa</taxon>
        <taxon>Ecdysozoa</taxon>
        <taxon>Arthropoda</taxon>
        <taxon>Chelicerata</taxon>
        <taxon>Arachnida</taxon>
        <taxon>Araneae</taxon>
        <taxon>Araneomorphae</taxon>
        <taxon>Entelegynae</taxon>
        <taxon>Araneoidea</taxon>
        <taxon>Araneidae</taxon>
        <taxon>Caerostris</taxon>
    </lineage>
</organism>
<sequence length="74" mass="8221">MRGVAAFAVRLASGKKVPNERSCQRVTLSPSPGKIHGGYKFRDKNVQCCTSGQINVVQVRDILCPSFHEWSIFI</sequence>
<dbReference type="EMBL" id="BPLR01019190">
    <property type="protein sequence ID" value="GIZ05017.1"/>
    <property type="molecule type" value="Genomic_DNA"/>
</dbReference>
<accession>A0AAV4YFR8</accession>
<evidence type="ECO:0000313" key="2">
    <source>
        <dbReference type="Proteomes" id="UP001054945"/>
    </source>
</evidence>
<dbReference type="AlphaFoldDB" id="A0AAV4YFR8"/>